<accession>A0ABC8U7B9</accession>
<feature type="compositionally biased region" description="Basic and acidic residues" evidence="1">
    <location>
        <begin position="131"/>
        <end position="142"/>
    </location>
</feature>
<reference evidence="2 3" key="1">
    <citation type="submission" date="2024-02" db="EMBL/GenBank/DDBJ databases">
        <authorList>
            <person name="Vignale AGUSTIN F."/>
            <person name="Sosa J E."/>
            <person name="Modenutti C."/>
        </authorList>
    </citation>
    <scope>NUCLEOTIDE SEQUENCE [LARGE SCALE GENOMIC DNA]</scope>
</reference>
<evidence type="ECO:0000256" key="1">
    <source>
        <dbReference type="SAM" id="MobiDB-lite"/>
    </source>
</evidence>
<dbReference type="EMBL" id="CAUOFW020007113">
    <property type="protein sequence ID" value="CAK9177669.1"/>
    <property type="molecule type" value="Genomic_DNA"/>
</dbReference>
<gene>
    <name evidence="2" type="ORF">ILEXP_LOCUS47589</name>
</gene>
<protein>
    <submittedName>
        <fullName evidence="2">Uncharacterized protein</fullName>
    </submittedName>
</protein>
<evidence type="ECO:0000313" key="3">
    <source>
        <dbReference type="Proteomes" id="UP001642360"/>
    </source>
</evidence>
<comment type="caution">
    <text evidence="2">The sequence shown here is derived from an EMBL/GenBank/DDBJ whole genome shotgun (WGS) entry which is preliminary data.</text>
</comment>
<sequence length="160" mass="17338">MATHRIGETGLYESGPSNHHHHLSYAVLHSLNPTNTSFNNQEGSAFDFGELEEAIALQGVTTHHDEAKPPLYTAKPAATLEMFPSWPMRFQRTSGSSKSGGESTDSGSAANTLSSQVEAHLEPESPISRKASSDHQALDQKHFHQPQTPPTTAAPRRDGQ</sequence>
<keyword evidence="3" id="KW-1185">Reference proteome</keyword>
<evidence type="ECO:0000313" key="2">
    <source>
        <dbReference type="EMBL" id="CAK9177669.1"/>
    </source>
</evidence>
<proteinExistence type="predicted"/>
<feature type="compositionally biased region" description="Low complexity" evidence="1">
    <location>
        <begin position="94"/>
        <end position="108"/>
    </location>
</feature>
<dbReference type="AlphaFoldDB" id="A0ABC8U7B9"/>
<feature type="region of interest" description="Disordered" evidence="1">
    <location>
        <begin position="83"/>
        <end position="160"/>
    </location>
</feature>
<dbReference type="Proteomes" id="UP001642360">
    <property type="component" value="Unassembled WGS sequence"/>
</dbReference>
<name>A0ABC8U7B9_9AQUA</name>
<organism evidence="2 3">
    <name type="scientific">Ilex paraguariensis</name>
    <name type="common">yerba mate</name>
    <dbReference type="NCBI Taxonomy" id="185542"/>
    <lineage>
        <taxon>Eukaryota</taxon>
        <taxon>Viridiplantae</taxon>
        <taxon>Streptophyta</taxon>
        <taxon>Embryophyta</taxon>
        <taxon>Tracheophyta</taxon>
        <taxon>Spermatophyta</taxon>
        <taxon>Magnoliopsida</taxon>
        <taxon>eudicotyledons</taxon>
        <taxon>Gunneridae</taxon>
        <taxon>Pentapetalae</taxon>
        <taxon>asterids</taxon>
        <taxon>campanulids</taxon>
        <taxon>Aquifoliales</taxon>
        <taxon>Aquifoliaceae</taxon>
        <taxon>Ilex</taxon>
    </lineage>
</organism>